<name>A0A9P6WKF1_9ASCO</name>
<keyword evidence="3" id="KW-1185">Reference proteome</keyword>
<feature type="region of interest" description="Disordered" evidence="1">
    <location>
        <begin position="80"/>
        <end position="105"/>
    </location>
</feature>
<protein>
    <submittedName>
        <fullName evidence="2">Uncharacterized protein</fullName>
    </submittedName>
</protein>
<gene>
    <name evidence="2" type="ORF">C6P40_002045</name>
</gene>
<reference evidence="2" key="1">
    <citation type="submission" date="2020-11" db="EMBL/GenBank/DDBJ databases">
        <title>Kefir isolates.</title>
        <authorList>
            <person name="Marcisauskas S."/>
            <person name="Kim Y."/>
            <person name="Blasche S."/>
        </authorList>
    </citation>
    <scope>NUCLEOTIDE SEQUENCE</scope>
    <source>
        <strain evidence="2">Olga-1</strain>
    </source>
</reference>
<dbReference type="Proteomes" id="UP000697127">
    <property type="component" value="Unassembled WGS sequence"/>
</dbReference>
<evidence type="ECO:0000313" key="2">
    <source>
        <dbReference type="EMBL" id="KAG0687658.1"/>
    </source>
</evidence>
<dbReference type="EMBL" id="PUHW01000231">
    <property type="protein sequence ID" value="KAG0687658.1"/>
    <property type="molecule type" value="Genomic_DNA"/>
</dbReference>
<evidence type="ECO:0000256" key="1">
    <source>
        <dbReference type="SAM" id="MobiDB-lite"/>
    </source>
</evidence>
<feature type="compositionally biased region" description="Low complexity" evidence="1">
    <location>
        <begin position="94"/>
        <end position="105"/>
    </location>
</feature>
<dbReference type="AlphaFoldDB" id="A0A9P6WKF1"/>
<sequence>MPYKPPPKVPNSGPILFDSPSSEDDEYNNFFPIEKAQKDLSKNSKNDANFSDFYPDQMDIDLDNDESPEAIQAIRVTTEVQASNEHPQHPIPPANADATTSSTSTTSTMSFAQAAATGFICENFSNPNVAAPKVDRPYAAGVPKAVMDAHAHLKSSFDSNNQYSIAYKLASTNSEILSPETTTKINKKIFSAIKACPEFANSTTPIDFFHGPISKDKKSQIFYFSLGDEFSTHDTEKASAIISTFHDLPSSVSLYTKPSTSYEHAFLLKTTVTSAVLTERIPQLIHSLFSAYGDILHTFIYSPSTPISDEGIRIHDFKDEINIYTIVNFRAPIFPPKNSNFIVNKHRFLATTIIASKTTLCTYCRVHGHTNRNCPIRDPFISETPSGREVPKWVNQYLSFFAEKCQDIIYKINTNDAIRKKTSNNNTTKNPSIIEVDSFDTNNINVNIDNNSINGNSQIAQGIDFMITETTTVSNN</sequence>
<organism evidence="2 3">
    <name type="scientific">Pichia californica</name>
    <dbReference type="NCBI Taxonomy" id="460514"/>
    <lineage>
        <taxon>Eukaryota</taxon>
        <taxon>Fungi</taxon>
        <taxon>Dikarya</taxon>
        <taxon>Ascomycota</taxon>
        <taxon>Saccharomycotina</taxon>
        <taxon>Pichiomycetes</taxon>
        <taxon>Pichiales</taxon>
        <taxon>Pichiaceae</taxon>
        <taxon>Pichia</taxon>
    </lineage>
</organism>
<feature type="non-terminal residue" evidence="2">
    <location>
        <position position="1"/>
    </location>
</feature>
<accession>A0A9P6WKF1</accession>
<evidence type="ECO:0000313" key="3">
    <source>
        <dbReference type="Proteomes" id="UP000697127"/>
    </source>
</evidence>
<proteinExistence type="predicted"/>
<feature type="region of interest" description="Disordered" evidence="1">
    <location>
        <begin position="1"/>
        <end position="33"/>
    </location>
</feature>
<comment type="caution">
    <text evidence="2">The sequence shown here is derived from an EMBL/GenBank/DDBJ whole genome shotgun (WGS) entry which is preliminary data.</text>
</comment>